<sequence length="933" mass="101859">MEAGVEKEEMTEEKTPPAFPIIPEHLRSFVTIRRKRNAVEKKQQNHHDQHQQNQQQQHLQDYNNQHQQDHDVDHCHHDDHLQLACGSESLFSQFDSTPPLPTRTPRLRHRSRGDGGGDGGDGHEVMVMMEMFRLRLMASTKMGARGGDDGGDDDDEDVTQTLLLNHDCHSEDTMRFGNGGGNHGGVDPDGGGHDSRFGEYGRSDDGCGYNSPVGSVHNSCGVDVDVCGDGGDDDGVGRDGGDGVCEEQTLWVTCAPSPHHHSEPPNPYRSNSDADDGDTKYICDQDQFPDRDDYDVGDCVNVHCIVRDDVDDDVIGDDPQEICGQGEDDDYDNADDDHDDSNDHGDDHDAGPPNFSTREDTASLSKSTLNCLEDSDTSHWTLGQNSSVYLDPELKDQDIQCTLSLFSDVSGLSQKTLGPLLDLDSATQTLGQDSSVYLDTELHDQDIQCTLSWSRDVSDSSEKTYYLDDSDSATRTLGQDSSIYLDTELHDQDIQCTLSWFSDVSDSSEKTLDPLLDLDNTTQTFGQNSSVCLDTELKDQDVQVTLSWTESEVSSLGCGADVGDGQSGGGDDVDYCGVGRGVDGVDDNMHGGGISDGDSNGDDHAVCQDVDDGEFQSSGFGDGVNDCDHHDDGVDHCDSRRFSGDGGGGREVGCSVPLWVLSLPDMELRGALNALGVRAAPVVSSTRGLMQRLLLMRVVASASDSQSLAPAATPPSLTVCYSLELRRALLTGLIPDCSADEELMKSQFDSWTLISRPRPRGRWRSRGRARCIKNCFNYLLLDPRKLMDPGEGGEQGGEQFRIFVSSIFYIGKGSGNRPFHHLQEAMAHLHSPHIQPSQKVARVLSVWEAGRGVIYIPCFHSSTSAESLTRESCIIDALGVGSLCNERRGSVPGLVSGWPLSRRRQLGVFLLSRAMAIMDLDGRREIHPRDLTV</sequence>
<evidence type="ECO:0000313" key="3">
    <source>
        <dbReference type="Proteomes" id="UP001318040"/>
    </source>
</evidence>
<accession>A0AAJ7WQ58</accession>
<dbReference type="PANTHER" id="PTHR46427">
    <property type="entry name" value="ANKYRIN REPEAT AND LEM DOMAIN-CONTAINING PROTEIN 1"/>
    <property type="match status" value="1"/>
</dbReference>
<reference evidence="4" key="1">
    <citation type="submission" date="2025-08" db="UniProtKB">
        <authorList>
            <consortium name="RefSeq"/>
        </authorList>
    </citation>
    <scope>IDENTIFICATION</scope>
    <source>
        <tissue evidence="4">Sperm</tissue>
    </source>
</reference>
<feature type="compositionally biased region" description="Basic and acidic residues" evidence="1">
    <location>
        <begin position="341"/>
        <end position="350"/>
    </location>
</feature>
<feature type="region of interest" description="Disordered" evidence="1">
    <location>
        <begin position="311"/>
        <end position="362"/>
    </location>
</feature>
<dbReference type="GeneID" id="116940400"/>
<name>A0AAJ7WQ58_PETMA</name>
<feature type="domain" description="LEM" evidence="2">
    <location>
        <begin position="657"/>
        <end position="701"/>
    </location>
</feature>
<dbReference type="PROSITE" id="PS50954">
    <property type="entry name" value="LEM"/>
    <property type="match status" value="1"/>
</dbReference>
<feature type="compositionally biased region" description="Acidic residues" evidence="1">
    <location>
        <begin position="311"/>
        <end position="340"/>
    </location>
</feature>
<dbReference type="GO" id="GO:0004520">
    <property type="term" value="F:DNA endonuclease activity"/>
    <property type="evidence" value="ECO:0007669"/>
    <property type="project" value="TreeGrafter"/>
</dbReference>
<dbReference type="GO" id="GO:0005737">
    <property type="term" value="C:cytoplasm"/>
    <property type="evidence" value="ECO:0007669"/>
    <property type="project" value="TreeGrafter"/>
</dbReference>
<feature type="compositionally biased region" description="Basic and acidic residues" evidence="1">
    <location>
        <begin position="112"/>
        <end position="122"/>
    </location>
</feature>
<dbReference type="InterPro" id="IPR003887">
    <property type="entry name" value="LEM_dom"/>
</dbReference>
<dbReference type="PANTHER" id="PTHR46427:SF1">
    <property type="entry name" value="ANKYRIN REPEAT AND LEM DOMAIN-CONTAINING PROTEIN 1"/>
    <property type="match status" value="1"/>
</dbReference>
<dbReference type="GO" id="GO:0005654">
    <property type="term" value="C:nucleoplasm"/>
    <property type="evidence" value="ECO:0007669"/>
    <property type="project" value="TreeGrafter"/>
</dbReference>
<feature type="compositionally biased region" description="Basic and acidic residues" evidence="1">
    <location>
        <begin position="38"/>
        <end position="50"/>
    </location>
</feature>
<dbReference type="CDD" id="cd10454">
    <property type="entry name" value="GIY-YIG_COG3680_Meta"/>
    <property type="match status" value="1"/>
</dbReference>
<protein>
    <submittedName>
        <fullName evidence="4">Uncharacterized protein LOC116940400 isoform X2</fullName>
    </submittedName>
</protein>
<dbReference type="GO" id="GO:0000712">
    <property type="term" value="P:resolution of meiotic recombination intermediates"/>
    <property type="evidence" value="ECO:0007669"/>
    <property type="project" value="TreeGrafter"/>
</dbReference>
<organism evidence="3 4">
    <name type="scientific">Petromyzon marinus</name>
    <name type="common">Sea lamprey</name>
    <dbReference type="NCBI Taxonomy" id="7757"/>
    <lineage>
        <taxon>Eukaryota</taxon>
        <taxon>Metazoa</taxon>
        <taxon>Chordata</taxon>
        <taxon>Craniata</taxon>
        <taxon>Vertebrata</taxon>
        <taxon>Cyclostomata</taxon>
        <taxon>Hyperoartia</taxon>
        <taxon>Petromyzontiformes</taxon>
        <taxon>Petromyzontidae</taxon>
        <taxon>Petromyzon</taxon>
    </lineage>
</organism>
<dbReference type="AlphaFoldDB" id="A0AAJ7WQ58"/>
<feature type="region of interest" description="Disordered" evidence="1">
    <location>
        <begin position="38"/>
        <end position="73"/>
    </location>
</feature>
<feature type="compositionally biased region" description="Low complexity" evidence="1">
    <location>
        <begin position="51"/>
        <end position="66"/>
    </location>
</feature>
<feature type="region of interest" description="Disordered" evidence="1">
    <location>
        <begin position="91"/>
        <end position="122"/>
    </location>
</feature>
<feature type="region of interest" description="Disordered" evidence="1">
    <location>
        <begin position="1"/>
        <end position="24"/>
    </location>
</feature>
<evidence type="ECO:0000256" key="1">
    <source>
        <dbReference type="SAM" id="MobiDB-lite"/>
    </source>
</evidence>
<dbReference type="Pfam" id="PF22945">
    <property type="entry name" value="LEM-3_GIY-YIG"/>
    <property type="match status" value="1"/>
</dbReference>
<dbReference type="Proteomes" id="UP001318040">
    <property type="component" value="Chromosome 9"/>
</dbReference>
<dbReference type="InterPro" id="IPR034998">
    <property type="entry name" value="ANKLE1"/>
</dbReference>
<keyword evidence="3" id="KW-1185">Reference proteome</keyword>
<evidence type="ECO:0000313" key="4">
    <source>
        <dbReference type="RefSeq" id="XP_032806074.1"/>
    </source>
</evidence>
<gene>
    <name evidence="4" type="primary">LOC116940400</name>
</gene>
<proteinExistence type="predicted"/>
<evidence type="ECO:0000259" key="2">
    <source>
        <dbReference type="PROSITE" id="PS50954"/>
    </source>
</evidence>
<dbReference type="RefSeq" id="XP_032806074.1">
    <property type="nucleotide sequence ID" value="XM_032950183.1"/>
</dbReference>
<feature type="compositionally biased region" description="Basic and acidic residues" evidence="1">
    <location>
        <begin position="277"/>
        <end position="286"/>
    </location>
</feature>
<dbReference type="GO" id="GO:0000724">
    <property type="term" value="P:double-strand break repair via homologous recombination"/>
    <property type="evidence" value="ECO:0007669"/>
    <property type="project" value="TreeGrafter"/>
</dbReference>
<feature type="region of interest" description="Disordered" evidence="1">
    <location>
        <begin position="255"/>
        <end position="286"/>
    </location>
</feature>
<feature type="compositionally biased region" description="Basic and acidic residues" evidence="1">
    <location>
        <begin position="1"/>
        <end position="15"/>
    </location>
</feature>